<keyword evidence="1" id="KW-0378">Hydrolase</keyword>
<reference evidence="3 4" key="1">
    <citation type="submission" date="2020-04" db="EMBL/GenBank/DDBJ databases">
        <title>Novosphingobium sp. TW-4 isolated from soil.</title>
        <authorList>
            <person name="Dahal R.H."/>
            <person name="Chaudhary D.K."/>
        </authorList>
    </citation>
    <scope>NUCLEOTIDE SEQUENCE [LARGE SCALE GENOMIC DNA]</scope>
    <source>
        <strain evidence="3 4">TW-4</strain>
    </source>
</reference>
<dbReference type="InterPro" id="IPR006683">
    <property type="entry name" value="Thioestr_dom"/>
</dbReference>
<evidence type="ECO:0000256" key="1">
    <source>
        <dbReference type="ARBA" id="ARBA00022801"/>
    </source>
</evidence>
<dbReference type="SUPFAM" id="SSF54637">
    <property type="entry name" value="Thioesterase/thiol ester dehydrase-isomerase"/>
    <property type="match status" value="1"/>
</dbReference>
<dbReference type="InterPro" id="IPR029069">
    <property type="entry name" value="HotDog_dom_sf"/>
</dbReference>
<dbReference type="NCBIfam" id="TIGR00369">
    <property type="entry name" value="unchar_dom_1"/>
    <property type="match status" value="1"/>
</dbReference>
<keyword evidence="4" id="KW-1185">Reference proteome</keyword>
<dbReference type="CDD" id="cd03443">
    <property type="entry name" value="PaaI_thioesterase"/>
    <property type="match status" value="1"/>
</dbReference>
<dbReference type="Gene3D" id="3.10.129.10">
    <property type="entry name" value="Hotdog Thioesterase"/>
    <property type="match status" value="1"/>
</dbReference>
<dbReference type="Proteomes" id="UP000583556">
    <property type="component" value="Unassembled WGS sequence"/>
</dbReference>
<evidence type="ECO:0000259" key="2">
    <source>
        <dbReference type="Pfam" id="PF03061"/>
    </source>
</evidence>
<feature type="domain" description="Thioesterase" evidence="2">
    <location>
        <begin position="67"/>
        <end position="140"/>
    </location>
</feature>
<dbReference type="RefSeq" id="WP_169491787.1">
    <property type="nucleotide sequence ID" value="NZ_AP029021.1"/>
</dbReference>
<dbReference type="InterPro" id="IPR003736">
    <property type="entry name" value="PAAI_dom"/>
</dbReference>
<protein>
    <submittedName>
        <fullName evidence="3">PaaI family thioesterase</fullName>
    </submittedName>
</protein>
<sequence>MAKDQEHAALVSRMMQDDSFDPQRWAKMINFRGHSGFLDMRYIAHGDDWIELAVPWREDLVGDPETGVMASGPIISLLDNATSMSASARLKRFRPQVTLDLRIDYVRAAVPGRTIVARAECYQTTRSMAFVRGIAHDGDLTDPVAHAAGIFMLVEAPQFMKAK</sequence>
<comment type="caution">
    <text evidence="3">The sequence shown here is derived from an EMBL/GenBank/DDBJ whole genome shotgun (WGS) entry which is preliminary data.</text>
</comment>
<gene>
    <name evidence="3" type="ORF">HHL27_02570</name>
</gene>
<evidence type="ECO:0000313" key="3">
    <source>
        <dbReference type="EMBL" id="NML92553.1"/>
    </source>
</evidence>
<dbReference type="EMBL" id="JABBGM010000001">
    <property type="protein sequence ID" value="NML92553.1"/>
    <property type="molecule type" value="Genomic_DNA"/>
</dbReference>
<dbReference type="GO" id="GO:0016289">
    <property type="term" value="F:acyl-CoA hydrolase activity"/>
    <property type="evidence" value="ECO:0007669"/>
    <property type="project" value="UniProtKB-ARBA"/>
</dbReference>
<dbReference type="Pfam" id="PF03061">
    <property type="entry name" value="4HBT"/>
    <property type="match status" value="1"/>
</dbReference>
<proteinExistence type="predicted"/>
<evidence type="ECO:0000313" key="4">
    <source>
        <dbReference type="Proteomes" id="UP000583556"/>
    </source>
</evidence>
<organism evidence="3 4">
    <name type="scientific">Novosphingobium olei</name>
    <dbReference type="NCBI Taxonomy" id="2728851"/>
    <lineage>
        <taxon>Bacteria</taxon>
        <taxon>Pseudomonadati</taxon>
        <taxon>Pseudomonadota</taxon>
        <taxon>Alphaproteobacteria</taxon>
        <taxon>Sphingomonadales</taxon>
        <taxon>Sphingomonadaceae</taxon>
        <taxon>Novosphingobium</taxon>
    </lineage>
</organism>
<name>A0A7Y0BLM3_9SPHN</name>
<dbReference type="AlphaFoldDB" id="A0A7Y0BLM3"/>
<accession>A0A7Y0BLM3</accession>